<dbReference type="RefSeq" id="WP_163345345.1">
    <property type="nucleotide sequence ID" value="NZ_CP048409.1"/>
</dbReference>
<evidence type="ECO:0000256" key="2">
    <source>
        <dbReference type="ARBA" id="ARBA00022475"/>
    </source>
</evidence>
<dbReference type="EMBL" id="CP048409">
    <property type="protein sequence ID" value="QIA07423.1"/>
    <property type="molecule type" value="Genomic_DNA"/>
</dbReference>
<dbReference type="InterPro" id="IPR020846">
    <property type="entry name" value="MFS_dom"/>
</dbReference>
<feature type="transmembrane region" description="Helical" evidence="6">
    <location>
        <begin position="248"/>
        <end position="266"/>
    </location>
</feature>
<dbReference type="PANTHER" id="PTHR43702:SF3">
    <property type="entry name" value="PROTEIN TSGA"/>
    <property type="match status" value="1"/>
</dbReference>
<evidence type="ECO:0000256" key="3">
    <source>
        <dbReference type="ARBA" id="ARBA00022692"/>
    </source>
</evidence>
<dbReference type="Pfam" id="PF07690">
    <property type="entry name" value="MFS_1"/>
    <property type="match status" value="1"/>
</dbReference>
<dbReference type="PROSITE" id="PS50850">
    <property type="entry name" value="MFS"/>
    <property type="match status" value="1"/>
</dbReference>
<dbReference type="GO" id="GO:0005886">
    <property type="term" value="C:plasma membrane"/>
    <property type="evidence" value="ECO:0007669"/>
    <property type="project" value="UniProtKB-SubCell"/>
</dbReference>
<feature type="transmembrane region" description="Helical" evidence="6">
    <location>
        <begin position="333"/>
        <end position="353"/>
    </location>
</feature>
<feature type="transmembrane region" description="Helical" evidence="6">
    <location>
        <begin position="273"/>
        <end position="291"/>
    </location>
</feature>
<dbReference type="InterPro" id="IPR011701">
    <property type="entry name" value="MFS"/>
</dbReference>
<feature type="transmembrane region" description="Helical" evidence="6">
    <location>
        <begin position="206"/>
        <end position="228"/>
    </location>
</feature>
<dbReference type="Gene3D" id="1.20.1250.20">
    <property type="entry name" value="MFS general substrate transporter like domains"/>
    <property type="match status" value="2"/>
</dbReference>
<evidence type="ECO:0000259" key="7">
    <source>
        <dbReference type="PROSITE" id="PS50850"/>
    </source>
</evidence>
<feature type="transmembrane region" description="Helical" evidence="6">
    <location>
        <begin position="297"/>
        <end position="321"/>
    </location>
</feature>
<dbReference type="GO" id="GO:0022857">
    <property type="term" value="F:transmembrane transporter activity"/>
    <property type="evidence" value="ECO:0007669"/>
    <property type="project" value="InterPro"/>
</dbReference>
<comment type="subcellular location">
    <subcellularLocation>
        <location evidence="1">Cell inner membrane</location>
        <topology evidence="1">Multi-pass membrane protein</topology>
    </subcellularLocation>
</comment>
<dbReference type="SUPFAM" id="SSF103473">
    <property type="entry name" value="MFS general substrate transporter"/>
    <property type="match status" value="1"/>
</dbReference>
<proteinExistence type="predicted"/>
<dbReference type="AlphaFoldDB" id="A0A6C0RD66"/>
<evidence type="ECO:0000313" key="9">
    <source>
        <dbReference type="Proteomes" id="UP000474630"/>
    </source>
</evidence>
<evidence type="ECO:0000256" key="6">
    <source>
        <dbReference type="SAM" id="Phobius"/>
    </source>
</evidence>
<keyword evidence="4 6" id="KW-1133">Transmembrane helix</keyword>
<feature type="transmembrane region" description="Helical" evidence="6">
    <location>
        <begin position="46"/>
        <end position="66"/>
    </location>
</feature>
<feature type="transmembrane region" description="Helical" evidence="6">
    <location>
        <begin position="131"/>
        <end position="150"/>
    </location>
</feature>
<dbReference type="InterPro" id="IPR036259">
    <property type="entry name" value="MFS_trans_sf"/>
</dbReference>
<evidence type="ECO:0000256" key="5">
    <source>
        <dbReference type="ARBA" id="ARBA00023136"/>
    </source>
</evidence>
<accession>A0A6C0RD66</accession>
<sequence length="380" mass="40392">MSKRSNLAVLPVLFSFFIMGFADVVGISSSYVKQDFGLSDSMANLLPMMVFLWFAVFSVPTGVLMNKLGRKNTVLLSIVVTLLALLVPLASYSYAMVLIAFALLGIGNTILQVALNPLLTNVVSGEKLTSSLTLGQFVKAIASFIGPIVAGVASGTFGNWKLIFPFFASVTLLSGLWLLLAPIQKEQSSSETAGFAASFKLLKDPVMLSFFFAIVVLVGIDVGLNVTFPKFLMERIVMPLEKAGLGTSLYFAARTIGTFIGAILLMKYSGRKFYIGSAVLGIVALVVMVAVPGPVSLMYIMIFCSGLAVANVFSIVFSAALRRKPEYANEVSGLLIMGVAGGAIVPPVMGVVSDTAGQTGAMLVVLLLFVYLLINALKMK</sequence>
<dbReference type="InterPro" id="IPR050375">
    <property type="entry name" value="MFS_TsgA-like"/>
</dbReference>
<feature type="transmembrane region" description="Helical" evidence="6">
    <location>
        <begin position="98"/>
        <end position="119"/>
    </location>
</feature>
<dbReference type="KEGG" id="drc:G0Q07_06635"/>
<keyword evidence="9" id="KW-1185">Reference proteome</keyword>
<protein>
    <submittedName>
        <fullName evidence="8">Sugar MFS transporter</fullName>
    </submittedName>
</protein>
<dbReference type="Proteomes" id="UP000474630">
    <property type="component" value="Chromosome"/>
</dbReference>
<evidence type="ECO:0000256" key="1">
    <source>
        <dbReference type="ARBA" id="ARBA00004429"/>
    </source>
</evidence>
<evidence type="ECO:0000313" key="8">
    <source>
        <dbReference type="EMBL" id="QIA07423.1"/>
    </source>
</evidence>
<gene>
    <name evidence="8" type="ORF">G0Q07_06635</name>
</gene>
<keyword evidence="5 6" id="KW-0472">Membrane</keyword>
<reference evidence="8 9" key="1">
    <citation type="submission" date="2020-02" db="EMBL/GenBank/DDBJ databases">
        <title>Genome sequencing for Draconibacterium sp. strain M1.</title>
        <authorList>
            <person name="Park S.-J."/>
        </authorList>
    </citation>
    <scope>NUCLEOTIDE SEQUENCE [LARGE SCALE GENOMIC DNA]</scope>
    <source>
        <strain evidence="8 9">M1</strain>
    </source>
</reference>
<keyword evidence="3 6" id="KW-0812">Transmembrane</keyword>
<dbReference type="PANTHER" id="PTHR43702">
    <property type="entry name" value="L-FUCOSE-PROTON SYMPORTER"/>
    <property type="match status" value="1"/>
</dbReference>
<keyword evidence="2" id="KW-1003">Cell membrane</keyword>
<feature type="transmembrane region" description="Helical" evidence="6">
    <location>
        <begin position="359"/>
        <end position="377"/>
    </location>
</feature>
<evidence type="ECO:0000256" key="4">
    <source>
        <dbReference type="ARBA" id="ARBA00022989"/>
    </source>
</evidence>
<feature type="domain" description="Major facilitator superfamily (MFS) profile" evidence="7">
    <location>
        <begin position="7"/>
        <end position="378"/>
    </location>
</feature>
<organism evidence="8 9">
    <name type="scientific">Draconibacterium halophilum</name>
    <dbReference type="NCBI Taxonomy" id="2706887"/>
    <lineage>
        <taxon>Bacteria</taxon>
        <taxon>Pseudomonadati</taxon>
        <taxon>Bacteroidota</taxon>
        <taxon>Bacteroidia</taxon>
        <taxon>Marinilabiliales</taxon>
        <taxon>Prolixibacteraceae</taxon>
        <taxon>Draconibacterium</taxon>
    </lineage>
</organism>
<feature type="transmembrane region" description="Helical" evidence="6">
    <location>
        <begin position="73"/>
        <end position="92"/>
    </location>
</feature>
<feature type="transmembrane region" description="Helical" evidence="6">
    <location>
        <begin position="162"/>
        <end position="180"/>
    </location>
</feature>
<name>A0A6C0RD66_9BACT</name>